<dbReference type="GO" id="GO:0003677">
    <property type="term" value="F:DNA binding"/>
    <property type="evidence" value="ECO:0007669"/>
    <property type="project" value="InterPro"/>
</dbReference>
<organism evidence="2">
    <name type="scientific">marine sediment metagenome</name>
    <dbReference type="NCBI Taxonomy" id="412755"/>
    <lineage>
        <taxon>unclassified sequences</taxon>
        <taxon>metagenomes</taxon>
        <taxon>ecological metagenomes</taxon>
    </lineage>
</organism>
<sequence length="56" mass="6617">MDEYKGLKKAFWGQHLWARGYFAATTGNVTDEVIIKYIEEQSKMERAKDEEFKVDD</sequence>
<dbReference type="Gene3D" id="3.30.70.1290">
    <property type="entry name" value="Transposase IS200-like"/>
    <property type="match status" value="1"/>
</dbReference>
<dbReference type="InterPro" id="IPR036515">
    <property type="entry name" value="Transposase_17_sf"/>
</dbReference>
<dbReference type="InterPro" id="IPR002686">
    <property type="entry name" value="Transposase_17"/>
</dbReference>
<evidence type="ECO:0000259" key="1">
    <source>
        <dbReference type="Pfam" id="PF01797"/>
    </source>
</evidence>
<dbReference type="AlphaFoldDB" id="X1R8M9"/>
<name>X1R8M9_9ZZZZ</name>
<dbReference type="EMBL" id="BARW01014539">
    <property type="protein sequence ID" value="GAI76923.1"/>
    <property type="molecule type" value="Genomic_DNA"/>
</dbReference>
<dbReference type="Pfam" id="PF01797">
    <property type="entry name" value="Y1_Tnp"/>
    <property type="match status" value="1"/>
</dbReference>
<dbReference type="SUPFAM" id="SSF143422">
    <property type="entry name" value="Transposase IS200-like"/>
    <property type="match status" value="1"/>
</dbReference>
<gene>
    <name evidence="2" type="ORF">S12H4_25735</name>
</gene>
<protein>
    <recommendedName>
        <fullName evidence="1">Transposase IS200-like domain-containing protein</fullName>
    </recommendedName>
</protein>
<comment type="caution">
    <text evidence="2">The sequence shown here is derived from an EMBL/GenBank/DDBJ whole genome shotgun (WGS) entry which is preliminary data.</text>
</comment>
<accession>X1R8M9</accession>
<dbReference type="GO" id="GO:0006313">
    <property type="term" value="P:DNA transposition"/>
    <property type="evidence" value="ECO:0007669"/>
    <property type="project" value="InterPro"/>
</dbReference>
<proteinExistence type="predicted"/>
<dbReference type="GO" id="GO:0004803">
    <property type="term" value="F:transposase activity"/>
    <property type="evidence" value="ECO:0007669"/>
    <property type="project" value="InterPro"/>
</dbReference>
<evidence type="ECO:0000313" key="2">
    <source>
        <dbReference type="EMBL" id="GAI76923.1"/>
    </source>
</evidence>
<reference evidence="2" key="1">
    <citation type="journal article" date="2014" name="Front. Microbiol.">
        <title>High frequency of phylogenetically diverse reductive dehalogenase-homologous genes in deep subseafloor sedimentary metagenomes.</title>
        <authorList>
            <person name="Kawai M."/>
            <person name="Futagami T."/>
            <person name="Toyoda A."/>
            <person name="Takaki Y."/>
            <person name="Nishi S."/>
            <person name="Hori S."/>
            <person name="Arai W."/>
            <person name="Tsubouchi T."/>
            <person name="Morono Y."/>
            <person name="Uchiyama I."/>
            <person name="Ito T."/>
            <person name="Fujiyama A."/>
            <person name="Inagaki F."/>
            <person name="Takami H."/>
        </authorList>
    </citation>
    <scope>NUCLEOTIDE SEQUENCE</scope>
    <source>
        <strain evidence="2">Expedition CK06-06</strain>
    </source>
</reference>
<feature type="domain" description="Transposase IS200-like" evidence="1">
    <location>
        <begin position="2"/>
        <end position="41"/>
    </location>
</feature>